<evidence type="ECO:0000256" key="1">
    <source>
        <dbReference type="SAM" id="SignalP"/>
    </source>
</evidence>
<dbReference type="RefSeq" id="WP_279447390.1">
    <property type="nucleotide sequence ID" value="NZ_JAZBJM010000001.1"/>
</dbReference>
<evidence type="ECO:0000313" key="2">
    <source>
        <dbReference type="EMBL" id="MEM0517345.1"/>
    </source>
</evidence>
<accession>A0AB35YMD5</accession>
<comment type="caution">
    <text evidence="2">The sequence shown here is derived from an EMBL/GenBank/DDBJ whole genome shotgun (WGS) entry which is preliminary data.</text>
</comment>
<keyword evidence="5" id="KW-1185">Reference proteome</keyword>
<feature type="chain" id="PRO_5044248661" description="DUF4595 domain-containing protein" evidence="1">
    <location>
        <begin position="22"/>
        <end position="295"/>
    </location>
</feature>
<sequence length="295" mass="33811">MQSPIYILLSCLILLSCSSTDDPITQEENEDPIAERQYLTAFTSVGETTTDTLVYANNTLILRKEYVGDFLDYNHHFIYNNSGELIKISKIHSTSTFPSRETTYTYYSDGNLKTRHFVGYNSDYTQTFTYRNNAIYIDEGTTNAIRMNLNAAGYIVSADRFYDDVQDFINFINFEYDANGNVTVASQRFSRNDPYRTFNYTFDDKLNPLFVFDYKLPNGLTIKQLEAVDSHPNFGGYSPGDDDNLIVYFNKNNISSVESADGIGTFNFEYNIENYPTKIVLPHSNGDAYLTLMYQ</sequence>
<proteinExistence type="predicted"/>
<evidence type="ECO:0000313" key="5">
    <source>
        <dbReference type="Proteomes" id="UP001390963"/>
    </source>
</evidence>
<protein>
    <recommendedName>
        <fullName evidence="6">DUF4595 domain-containing protein</fullName>
    </recommendedName>
</protein>
<evidence type="ECO:0000313" key="3">
    <source>
        <dbReference type="EMBL" id="MEM0571914.1"/>
    </source>
</evidence>
<gene>
    <name evidence="3" type="ORF">VZD24_00170</name>
    <name evidence="2" type="ORF">VZD85_03190</name>
</gene>
<dbReference type="EMBL" id="JAZBJM010000001">
    <property type="protein sequence ID" value="MEM0517345.1"/>
    <property type="molecule type" value="Genomic_DNA"/>
</dbReference>
<evidence type="ECO:0008006" key="6">
    <source>
        <dbReference type="Google" id="ProtNLM"/>
    </source>
</evidence>
<dbReference type="EMBL" id="JBANCF010000001">
    <property type="protein sequence ID" value="MEM0571914.1"/>
    <property type="molecule type" value="Genomic_DNA"/>
</dbReference>
<dbReference type="AlphaFoldDB" id="A0AB35YMD5"/>
<feature type="signal peptide" evidence="1">
    <location>
        <begin position="1"/>
        <end position="21"/>
    </location>
</feature>
<reference evidence="2 5" key="1">
    <citation type="submission" date="2024-01" db="EMBL/GenBank/DDBJ databases">
        <title>Aequorivita flavus sp. nov., isolated from deep-sea sediment.</title>
        <authorList>
            <person name="Chen X."/>
        </authorList>
    </citation>
    <scope>NUCLEOTIDE SEQUENCE</scope>
    <source>
        <strain evidence="2">MCCC 1A16923</strain>
        <strain evidence="3 5">MCCC 1A16935</strain>
    </source>
</reference>
<name>A0AB35YMD5_9FLAO</name>
<dbReference type="Proteomes" id="UP001390963">
    <property type="component" value="Unassembled WGS sequence"/>
</dbReference>
<keyword evidence="1" id="KW-0732">Signal</keyword>
<organism evidence="2 4">
    <name type="scientific">Aequorivita flava</name>
    <dbReference type="NCBI Taxonomy" id="3114371"/>
    <lineage>
        <taxon>Bacteria</taxon>
        <taxon>Pseudomonadati</taxon>
        <taxon>Bacteroidota</taxon>
        <taxon>Flavobacteriia</taxon>
        <taxon>Flavobacteriales</taxon>
        <taxon>Flavobacteriaceae</taxon>
        <taxon>Aequorivita</taxon>
    </lineage>
</organism>
<evidence type="ECO:0000313" key="4">
    <source>
        <dbReference type="Proteomes" id="UP001388259"/>
    </source>
</evidence>
<dbReference type="Proteomes" id="UP001388259">
    <property type="component" value="Unassembled WGS sequence"/>
</dbReference>